<evidence type="ECO:0000256" key="8">
    <source>
        <dbReference type="ARBA" id="ARBA00023136"/>
    </source>
</evidence>
<evidence type="ECO:0000259" key="10">
    <source>
        <dbReference type="PROSITE" id="PS50850"/>
    </source>
</evidence>
<keyword evidence="4" id="KW-1003">Cell membrane</keyword>
<feature type="transmembrane region" description="Helical" evidence="9">
    <location>
        <begin position="149"/>
        <end position="172"/>
    </location>
</feature>
<feature type="transmembrane region" description="Helical" evidence="9">
    <location>
        <begin position="410"/>
        <end position="433"/>
    </location>
</feature>
<dbReference type="OrthoDB" id="7066727at2"/>
<dbReference type="InterPro" id="IPR011701">
    <property type="entry name" value="MFS"/>
</dbReference>
<feature type="transmembrane region" description="Helical" evidence="9">
    <location>
        <begin position="295"/>
        <end position="316"/>
    </location>
</feature>
<reference evidence="11 12" key="1">
    <citation type="submission" date="2019-08" db="EMBL/GenBank/DDBJ databases">
        <authorList>
            <person name="Peeters C."/>
        </authorList>
    </citation>
    <scope>NUCLEOTIDE SEQUENCE [LARGE SCALE GENOMIC DNA]</scope>
    <source>
        <strain evidence="11 12">LMG 31108</strain>
    </source>
</reference>
<comment type="subcellular location">
    <subcellularLocation>
        <location evidence="1">Cell inner membrane</location>
        <topology evidence="1">Multi-pass membrane protein</topology>
    </subcellularLocation>
</comment>
<dbReference type="InterPro" id="IPR005829">
    <property type="entry name" value="Sugar_transporter_CS"/>
</dbReference>
<dbReference type="AlphaFoldDB" id="A0A5E4VAW2"/>
<evidence type="ECO:0000256" key="4">
    <source>
        <dbReference type="ARBA" id="ARBA00022475"/>
    </source>
</evidence>
<feature type="transmembrane region" description="Helical" evidence="9">
    <location>
        <begin position="261"/>
        <end position="283"/>
    </location>
</feature>
<keyword evidence="5" id="KW-0997">Cell inner membrane</keyword>
<dbReference type="InterPro" id="IPR004746">
    <property type="entry name" value="MFS_AAHS"/>
</dbReference>
<dbReference type="GO" id="GO:0005886">
    <property type="term" value="C:plasma membrane"/>
    <property type="evidence" value="ECO:0007669"/>
    <property type="project" value="UniProtKB-SubCell"/>
</dbReference>
<keyword evidence="7 9" id="KW-1133">Transmembrane helix</keyword>
<dbReference type="Pfam" id="PF07690">
    <property type="entry name" value="MFS_1"/>
    <property type="match status" value="1"/>
</dbReference>
<dbReference type="NCBIfam" id="TIGR00895">
    <property type="entry name" value="2A0115"/>
    <property type="match status" value="1"/>
</dbReference>
<evidence type="ECO:0000313" key="11">
    <source>
        <dbReference type="EMBL" id="VVE08903.1"/>
    </source>
</evidence>
<keyword evidence="12" id="KW-1185">Reference proteome</keyword>
<dbReference type="PANTHER" id="PTHR23508:SF10">
    <property type="entry name" value="CARBOXYLIC ACID TRANSPORTER PROTEIN HOMOLOG"/>
    <property type="match status" value="1"/>
</dbReference>
<feature type="transmembrane region" description="Helical" evidence="9">
    <location>
        <begin position="385"/>
        <end position="404"/>
    </location>
</feature>
<evidence type="ECO:0000256" key="6">
    <source>
        <dbReference type="ARBA" id="ARBA00022692"/>
    </source>
</evidence>
<accession>A0A5E4VAW2</accession>
<dbReference type="Gene3D" id="1.20.1250.20">
    <property type="entry name" value="MFS general substrate transporter like domains"/>
    <property type="match status" value="2"/>
</dbReference>
<evidence type="ECO:0000256" key="7">
    <source>
        <dbReference type="ARBA" id="ARBA00022989"/>
    </source>
</evidence>
<dbReference type="EMBL" id="CABPSB010000007">
    <property type="protein sequence ID" value="VVE08903.1"/>
    <property type="molecule type" value="Genomic_DNA"/>
</dbReference>
<feature type="transmembrane region" description="Helical" evidence="9">
    <location>
        <begin position="59"/>
        <end position="79"/>
    </location>
</feature>
<dbReference type="CDD" id="cd17365">
    <property type="entry name" value="MFS_PcaK_like"/>
    <property type="match status" value="1"/>
</dbReference>
<dbReference type="PROSITE" id="PS00216">
    <property type="entry name" value="SUGAR_TRANSPORT_1"/>
    <property type="match status" value="1"/>
</dbReference>
<evidence type="ECO:0000256" key="1">
    <source>
        <dbReference type="ARBA" id="ARBA00004429"/>
    </source>
</evidence>
<evidence type="ECO:0000256" key="2">
    <source>
        <dbReference type="ARBA" id="ARBA00006508"/>
    </source>
</evidence>
<evidence type="ECO:0000256" key="9">
    <source>
        <dbReference type="SAM" id="Phobius"/>
    </source>
</evidence>
<dbReference type="InterPro" id="IPR020846">
    <property type="entry name" value="MFS_dom"/>
</dbReference>
<dbReference type="PROSITE" id="PS50850">
    <property type="entry name" value="MFS"/>
    <property type="match status" value="1"/>
</dbReference>
<proteinExistence type="inferred from homology"/>
<keyword evidence="8 9" id="KW-0472">Membrane</keyword>
<feature type="transmembrane region" description="Helical" evidence="9">
    <location>
        <begin position="116"/>
        <end position="137"/>
    </location>
</feature>
<comment type="similarity">
    <text evidence="2">Belongs to the major facilitator superfamily. Aromatic acid:H(+) symporter (AAHS) (TC 2.A.1.15) family.</text>
</comment>
<keyword evidence="3" id="KW-0813">Transport</keyword>
<feature type="transmembrane region" description="Helical" evidence="9">
    <location>
        <begin position="21"/>
        <end position="47"/>
    </location>
</feature>
<feature type="transmembrane region" description="Helical" evidence="9">
    <location>
        <begin position="91"/>
        <end position="110"/>
    </location>
</feature>
<dbReference type="PROSITE" id="PS00217">
    <property type="entry name" value="SUGAR_TRANSPORT_2"/>
    <property type="match status" value="1"/>
</dbReference>
<dbReference type="GO" id="GO:0046943">
    <property type="term" value="F:carboxylic acid transmembrane transporter activity"/>
    <property type="evidence" value="ECO:0007669"/>
    <property type="project" value="TreeGrafter"/>
</dbReference>
<feature type="transmembrane region" description="Helical" evidence="9">
    <location>
        <begin position="178"/>
        <end position="199"/>
    </location>
</feature>
<evidence type="ECO:0000313" key="12">
    <source>
        <dbReference type="Proteomes" id="UP000406256"/>
    </source>
</evidence>
<dbReference type="Proteomes" id="UP000406256">
    <property type="component" value="Unassembled WGS sequence"/>
</dbReference>
<sequence>MNHPRTVDVPAYINAQRFSGYQWLVLILCFFIVAIDGFDTAAIGYIAPSLVQQWHIDKGSLGPVLSAALFGLAGGAIFAGPLADKVGRKTVLVSSVVFFGVASLATAFAQDLQTLTILRFLTGLGLGAAMPNAVTLISEYAPEARRAVIVNTMFCGFPLGASVGGFVASWLIPHFGWHSVLVLGGVLPLALSVLLIACLPESVKFLVVKQKPVARVRRILSRISGESFDDVATFTVNEAAPKRSGSAIGVVLSKQYGFGSVMLWVTYFMGLVIFYLLTSWMPILFKDAGFTVERAALITALFPLGGGIGTILSGWLMDKFNAQKVVAFGYALTAVLVYAVGQAIGNIGMLVTLIFLAGTAMNGAQSSMPSLAAMFYPTNGRATGVAWMLGIGRFGGIAGALLGAELVRRHLGFSATFSLLAIPAVLATVALLAKNAWERTRGNMPAQNAADARNSAAMH</sequence>
<dbReference type="InterPro" id="IPR036259">
    <property type="entry name" value="MFS_trans_sf"/>
</dbReference>
<evidence type="ECO:0000256" key="5">
    <source>
        <dbReference type="ARBA" id="ARBA00022519"/>
    </source>
</evidence>
<keyword evidence="6 9" id="KW-0812">Transmembrane</keyword>
<evidence type="ECO:0000256" key="3">
    <source>
        <dbReference type="ARBA" id="ARBA00022448"/>
    </source>
</evidence>
<organism evidence="11 12">
    <name type="scientific">Pandoraea anhela</name>
    <dbReference type="NCBI Taxonomy" id="2508295"/>
    <lineage>
        <taxon>Bacteria</taxon>
        <taxon>Pseudomonadati</taxon>
        <taxon>Pseudomonadota</taxon>
        <taxon>Betaproteobacteria</taxon>
        <taxon>Burkholderiales</taxon>
        <taxon>Burkholderiaceae</taxon>
        <taxon>Pandoraea</taxon>
    </lineage>
</organism>
<dbReference type="PANTHER" id="PTHR23508">
    <property type="entry name" value="CARBOXYLIC ACID TRANSPORTER PROTEIN HOMOLOG"/>
    <property type="match status" value="1"/>
</dbReference>
<dbReference type="SUPFAM" id="SSF103473">
    <property type="entry name" value="MFS general substrate transporter"/>
    <property type="match status" value="1"/>
</dbReference>
<protein>
    <submittedName>
        <fullName evidence="11">4-hydroxybenzoate transporter</fullName>
    </submittedName>
</protein>
<feature type="domain" description="Major facilitator superfamily (MFS) profile" evidence="10">
    <location>
        <begin position="25"/>
        <end position="441"/>
    </location>
</feature>
<dbReference type="RefSeq" id="WP_150669174.1">
    <property type="nucleotide sequence ID" value="NZ_CABPSB010000007.1"/>
</dbReference>
<name>A0A5E4VAW2_9BURK</name>
<gene>
    <name evidence="11" type="ORF">PAN31108_02521</name>
</gene>